<feature type="compositionally biased region" description="Low complexity" evidence="3">
    <location>
        <begin position="1"/>
        <end position="20"/>
    </location>
</feature>
<dbReference type="PROSITE" id="PS50225">
    <property type="entry name" value="SOCS"/>
    <property type="match status" value="1"/>
</dbReference>
<dbReference type="Pfam" id="PF12796">
    <property type="entry name" value="Ank_2"/>
    <property type="match status" value="2"/>
</dbReference>
<reference evidence="4" key="1">
    <citation type="journal article" date="2012" name="Nature">
        <title>The oyster genome reveals stress adaptation and complexity of shell formation.</title>
        <authorList>
            <person name="Zhang G."/>
            <person name="Fang X."/>
            <person name="Guo X."/>
            <person name="Li L."/>
            <person name="Luo R."/>
            <person name="Xu F."/>
            <person name="Yang P."/>
            <person name="Zhang L."/>
            <person name="Wang X."/>
            <person name="Qi H."/>
            <person name="Xiong Z."/>
            <person name="Que H."/>
            <person name="Xie Y."/>
            <person name="Holland P.W."/>
            <person name="Paps J."/>
            <person name="Zhu Y."/>
            <person name="Wu F."/>
            <person name="Chen Y."/>
            <person name="Wang J."/>
            <person name="Peng C."/>
            <person name="Meng J."/>
            <person name="Yang L."/>
            <person name="Liu J."/>
            <person name="Wen B."/>
            <person name="Zhang N."/>
            <person name="Huang Z."/>
            <person name="Zhu Q."/>
            <person name="Feng Y."/>
            <person name="Mount A."/>
            <person name="Hedgecock D."/>
            <person name="Xu Z."/>
            <person name="Liu Y."/>
            <person name="Domazet-Loso T."/>
            <person name="Du Y."/>
            <person name="Sun X."/>
            <person name="Zhang S."/>
            <person name="Liu B."/>
            <person name="Cheng P."/>
            <person name="Jiang X."/>
            <person name="Li J."/>
            <person name="Fan D."/>
            <person name="Wang W."/>
            <person name="Fu W."/>
            <person name="Wang T."/>
            <person name="Wang B."/>
            <person name="Zhang J."/>
            <person name="Peng Z."/>
            <person name="Li Y."/>
            <person name="Li N."/>
            <person name="Wang J."/>
            <person name="Chen M."/>
            <person name="He Y."/>
            <person name="Tan F."/>
            <person name="Song X."/>
            <person name="Zheng Q."/>
            <person name="Huang R."/>
            <person name="Yang H."/>
            <person name="Du X."/>
            <person name="Chen L."/>
            <person name="Yang M."/>
            <person name="Gaffney P.M."/>
            <person name="Wang S."/>
            <person name="Luo L."/>
            <person name="She Z."/>
            <person name="Ming Y."/>
            <person name="Huang W."/>
            <person name="Zhang S."/>
            <person name="Huang B."/>
            <person name="Zhang Y."/>
            <person name="Qu T."/>
            <person name="Ni P."/>
            <person name="Miao G."/>
            <person name="Wang J."/>
            <person name="Wang Q."/>
            <person name="Steinberg C.E."/>
            <person name="Wang H."/>
            <person name="Li N."/>
            <person name="Qian L."/>
            <person name="Zhang G."/>
            <person name="Li Y."/>
            <person name="Yang H."/>
            <person name="Liu X."/>
            <person name="Wang J."/>
            <person name="Yin Y."/>
            <person name="Wang J."/>
        </authorList>
    </citation>
    <scope>NUCLEOTIDE SEQUENCE [LARGE SCALE GENOMIC DNA]</scope>
    <source>
        <strain evidence="4">05x7-T-G4-1.051#20</strain>
    </source>
</reference>
<dbReference type="PROSITE" id="PS50088">
    <property type="entry name" value="ANK_REPEAT"/>
    <property type="match status" value="2"/>
</dbReference>
<dbReference type="HOGENOM" id="CLU_464814_0_0_1"/>
<dbReference type="SUPFAM" id="SSF48403">
    <property type="entry name" value="Ankyrin repeat"/>
    <property type="match status" value="1"/>
</dbReference>
<dbReference type="AlphaFoldDB" id="K1QD68"/>
<feature type="region of interest" description="Disordered" evidence="3">
    <location>
        <begin position="1"/>
        <end position="122"/>
    </location>
</feature>
<gene>
    <name evidence="4" type="ORF">CGI_10008506</name>
</gene>
<dbReference type="PROSITE" id="PS50297">
    <property type="entry name" value="ANK_REP_REGION"/>
    <property type="match status" value="2"/>
</dbReference>
<dbReference type="Gene3D" id="1.25.40.20">
    <property type="entry name" value="Ankyrin repeat-containing domain"/>
    <property type="match status" value="2"/>
</dbReference>
<dbReference type="Gene3D" id="1.10.750.20">
    <property type="entry name" value="SOCS box"/>
    <property type="match status" value="1"/>
</dbReference>
<sequence>MAASAATSHTTCTTRMTTDSGRYRVSNWGLRSQNMIDKRPQSSRGGRVRSAGASRRGPPKMGKTKMTNGTTKPTINKDPLAIPRPHVPEKQSLKSQPRPPDVSLESPPNPELQRILKENPDIPPATRDFFDFMVERRYDQVKKMLKERLVDVNSRDTDNRLLPTPLLIATELNDVELVKLLLKAKPKPANVNDENIKGRRPIWWAARWANEEMTDLLLNSSKQKCEVNFVDKETGCAPLYRAILSNAANIVQLLIHAGADINLRIMGLDVGAETPLIKAIQKDNREICELLINSLCKLQAKTTSGLNALHYAVAYRRYEICELLLENGIKINSKTPSGVTAMAVAVEQQIPAMVKLLLDYGYRIDKRYKWKETPLQHAISIHSEECAVTLIHYGCSIVPEGKWKGPSYFSMAVNEKQMKVVRFMVAIKPTLLNEKWLQKKKWPVSIYRRPDIVEWLEKKCQKVQSLKELSRGRIFQYLGKFGIKKIESLQLPDAMKEYLRYNEFIKEKYYVRKKLDLKCCPFECPSYCANKRCLPIEISSSEEDSEASSSEEETSDRGNYCKICMIRHPSDMTDNLHHQPIGYSGRK</sequence>
<dbReference type="SUPFAM" id="SSF158235">
    <property type="entry name" value="SOCS box-like"/>
    <property type="match status" value="1"/>
</dbReference>
<keyword evidence="1" id="KW-0677">Repeat</keyword>
<proteinExistence type="predicted"/>
<dbReference type="CDD" id="cd03587">
    <property type="entry name" value="SOCS"/>
    <property type="match status" value="1"/>
</dbReference>
<dbReference type="Pfam" id="PF07525">
    <property type="entry name" value="SOCS_box"/>
    <property type="match status" value="1"/>
</dbReference>
<dbReference type="GO" id="GO:0035556">
    <property type="term" value="P:intracellular signal transduction"/>
    <property type="evidence" value="ECO:0007669"/>
    <property type="project" value="InterPro"/>
</dbReference>
<dbReference type="PANTHER" id="PTHR24173">
    <property type="entry name" value="ANKYRIN REPEAT CONTAINING"/>
    <property type="match status" value="1"/>
</dbReference>
<dbReference type="InterPro" id="IPR002110">
    <property type="entry name" value="Ankyrin_rpt"/>
</dbReference>
<dbReference type="EMBL" id="JH816441">
    <property type="protein sequence ID" value="EKC19456.1"/>
    <property type="molecule type" value="Genomic_DNA"/>
</dbReference>
<dbReference type="InterPro" id="IPR036770">
    <property type="entry name" value="Ankyrin_rpt-contain_sf"/>
</dbReference>
<dbReference type="SMART" id="SM00969">
    <property type="entry name" value="SOCS_box"/>
    <property type="match status" value="1"/>
</dbReference>
<dbReference type="InterPro" id="IPR001496">
    <property type="entry name" value="SOCS_box"/>
</dbReference>
<keyword evidence="2" id="KW-0040">ANK repeat</keyword>
<dbReference type="OrthoDB" id="194358at2759"/>
<accession>K1QD68</accession>
<evidence type="ECO:0000256" key="3">
    <source>
        <dbReference type="SAM" id="MobiDB-lite"/>
    </source>
</evidence>
<organism evidence="4">
    <name type="scientific">Magallana gigas</name>
    <name type="common">Pacific oyster</name>
    <name type="synonym">Crassostrea gigas</name>
    <dbReference type="NCBI Taxonomy" id="29159"/>
    <lineage>
        <taxon>Eukaryota</taxon>
        <taxon>Metazoa</taxon>
        <taxon>Spiralia</taxon>
        <taxon>Lophotrochozoa</taxon>
        <taxon>Mollusca</taxon>
        <taxon>Bivalvia</taxon>
        <taxon>Autobranchia</taxon>
        <taxon>Pteriomorphia</taxon>
        <taxon>Ostreida</taxon>
        <taxon>Ostreoidea</taxon>
        <taxon>Ostreidae</taxon>
        <taxon>Magallana</taxon>
    </lineage>
</organism>
<dbReference type="InParanoid" id="K1QD68"/>
<dbReference type="SMART" id="SM00248">
    <property type="entry name" value="ANK"/>
    <property type="match status" value="8"/>
</dbReference>
<name>K1QD68_MAGGI</name>
<feature type="compositionally biased region" description="Low complexity" evidence="3">
    <location>
        <begin position="42"/>
        <end position="74"/>
    </location>
</feature>
<evidence type="ECO:0000313" key="4">
    <source>
        <dbReference type="EMBL" id="EKC19456.1"/>
    </source>
</evidence>
<dbReference type="KEGG" id="crg:105329582"/>
<protein>
    <submittedName>
        <fullName evidence="4">Uncharacterized protein</fullName>
    </submittedName>
</protein>
<dbReference type="PANTHER" id="PTHR24173:SF74">
    <property type="entry name" value="ANKYRIN REPEAT DOMAIN-CONTAINING PROTEIN 16"/>
    <property type="match status" value="1"/>
</dbReference>
<evidence type="ECO:0000256" key="2">
    <source>
        <dbReference type="ARBA" id="ARBA00023043"/>
    </source>
</evidence>
<dbReference type="InterPro" id="IPR036036">
    <property type="entry name" value="SOCS_box-like_dom_sf"/>
</dbReference>
<evidence type="ECO:0000256" key="1">
    <source>
        <dbReference type="ARBA" id="ARBA00022737"/>
    </source>
</evidence>